<dbReference type="EMBL" id="KN824383">
    <property type="protein sequence ID" value="KIM21442.1"/>
    <property type="molecule type" value="Genomic_DNA"/>
</dbReference>
<reference evidence="1 2" key="1">
    <citation type="submission" date="2014-04" db="EMBL/GenBank/DDBJ databases">
        <authorList>
            <consortium name="DOE Joint Genome Institute"/>
            <person name="Kuo A."/>
            <person name="Zuccaro A."/>
            <person name="Kohler A."/>
            <person name="Nagy L.G."/>
            <person name="Floudas D."/>
            <person name="Copeland A."/>
            <person name="Barry K.W."/>
            <person name="Cichocki N."/>
            <person name="Veneault-Fourrey C."/>
            <person name="LaButti K."/>
            <person name="Lindquist E.A."/>
            <person name="Lipzen A."/>
            <person name="Lundell T."/>
            <person name="Morin E."/>
            <person name="Murat C."/>
            <person name="Sun H."/>
            <person name="Tunlid A."/>
            <person name="Henrissat B."/>
            <person name="Grigoriev I.V."/>
            <person name="Hibbett D.S."/>
            <person name="Martin F."/>
            <person name="Nordberg H.P."/>
            <person name="Cantor M.N."/>
            <person name="Hua S.X."/>
        </authorList>
    </citation>
    <scope>NUCLEOTIDE SEQUENCE [LARGE SCALE GENOMIC DNA]</scope>
    <source>
        <strain evidence="1 2">MAFF 305830</strain>
    </source>
</reference>
<reference evidence="2" key="2">
    <citation type="submission" date="2015-01" db="EMBL/GenBank/DDBJ databases">
        <title>Evolutionary Origins and Diversification of the Mycorrhizal Mutualists.</title>
        <authorList>
            <consortium name="DOE Joint Genome Institute"/>
            <consortium name="Mycorrhizal Genomics Consortium"/>
            <person name="Kohler A."/>
            <person name="Kuo A."/>
            <person name="Nagy L.G."/>
            <person name="Floudas D."/>
            <person name="Copeland A."/>
            <person name="Barry K.W."/>
            <person name="Cichocki N."/>
            <person name="Veneault-Fourrey C."/>
            <person name="LaButti K."/>
            <person name="Lindquist E.A."/>
            <person name="Lipzen A."/>
            <person name="Lundell T."/>
            <person name="Morin E."/>
            <person name="Murat C."/>
            <person name="Riley R."/>
            <person name="Ohm R."/>
            <person name="Sun H."/>
            <person name="Tunlid A."/>
            <person name="Henrissat B."/>
            <person name="Grigoriev I.V."/>
            <person name="Hibbett D.S."/>
            <person name="Martin F."/>
        </authorList>
    </citation>
    <scope>NUCLEOTIDE SEQUENCE [LARGE SCALE GENOMIC DNA]</scope>
    <source>
        <strain evidence="2">MAFF 305830</strain>
    </source>
</reference>
<accession>A0A0C2WVM2</accession>
<dbReference type="AlphaFoldDB" id="A0A0C2WVM2"/>
<dbReference type="HOGENOM" id="CLU_039336_0_0_1"/>
<gene>
    <name evidence="1" type="ORF">M408DRAFT_333457</name>
</gene>
<dbReference type="Gene3D" id="3.80.10.10">
    <property type="entry name" value="Ribonuclease Inhibitor"/>
    <property type="match status" value="1"/>
</dbReference>
<name>A0A0C2WVM2_SERVB</name>
<organism evidence="1 2">
    <name type="scientific">Serendipita vermifera MAFF 305830</name>
    <dbReference type="NCBI Taxonomy" id="933852"/>
    <lineage>
        <taxon>Eukaryota</taxon>
        <taxon>Fungi</taxon>
        <taxon>Dikarya</taxon>
        <taxon>Basidiomycota</taxon>
        <taxon>Agaricomycotina</taxon>
        <taxon>Agaricomycetes</taxon>
        <taxon>Sebacinales</taxon>
        <taxon>Serendipitaceae</taxon>
        <taxon>Serendipita</taxon>
    </lineage>
</organism>
<dbReference type="Proteomes" id="UP000054097">
    <property type="component" value="Unassembled WGS sequence"/>
</dbReference>
<evidence type="ECO:0000313" key="1">
    <source>
        <dbReference type="EMBL" id="KIM21442.1"/>
    </source>
</evidence>
<dbReference type="SUPFAM" id="SSF52058">
    <property type="entry name" value="L domain-like"/>
    <property type="match status" value="1"/>
</dbReference>
<sequence>MPEKSHMSPLNSDLLSEIFICCSQSDWRSPVTLAAVCRLWREIIYTTPRVWQSFRNQDNSEVLDDDQTSAWLDRSRHLPLHMHIAKRCSPQRAQIVLMRKDRFECLTIQHRFNYLQIEYPRLQSLALFDDFWFEPYFEENTRQPGSNPGEGTTWSVILAVSTITRKRFPALRTLSVMSRSQKFAELTMEPGFPRLSELDLRVRDLKAWGGHLSHCADTLVSLIFEAYPGDSNLILSNEPEVLDLPKLRYLSLDFSWARLTHLPFIFATPVLEVMDATCVYESNRHKEYVYTANVTDLAYYDRAPLDLDMFPSLRRLSIAHDNLERVWNDLINNDQLCPSLSSIQSLTFDRDIVQLPTQRVRMDRSVEIMVLHRREVSWKKNFISDFRAQTCEHCLRI</sequence>
<dbReference type="STRING" id="933852.A0A0C2WVM2"/>
<evidence type="ECO:0000313" key="2">
    <source>
        <dbReference type="Proteomes" id="UP000054097"/>
    </source>
</evidence>
<keyword evidence="2" id="KW-1185">Reference proteome</keyword>
<dbReference type="OrthoDB" id="3139399at2759"/>
<protein>
    <submittedName>
        <fullName evidence="1">Uncharacterized protein</fullName>
    </submittedName>
</protein>
<proteinExistence type="predicted"/>
<dbReference type="InterPro" id="IPR032675">
    <property type="entry name" value="LRR_dom_sf"/>
</dbReference>